<evidence type="ECO:0000256" key="2">
    <source>
        <dbReference type="ARBA" id="ARBA00022857"/>
    </source>
</evidence>
<dbReference type="Gene3D" id="3.90.25.10">
    <property type="entry name" value="UDP-galactose 4-epimerase, domain 1"/>
    <property type="match status" value="1"/>
</dbReference>
<keyword evidence="3" id="KW-0560">Oxidoreductase</keyword>
<dbReference type="SUPFAM" id="SSF51735">
    <property type="entry name" value="NAD(P)-binding Rossmann-fold domains"/>
    <property type="match status" value="1"/>
</dbReference>
<protein>
    <recommendedName>
        <fullName evidence="4">NmrA-like domain-containing protein</fullName>
    </recommendedName>
</protein>
<dbReference type="InterPro" id="IPR051164">
    <property type="entry name" value="NmrA-like_oxidored"/>
</dbReference>
<evidence type="ECO:0000256" key="1">
    <source>
        <dbReference type="ARBA" id="ARBA00006328"/>
    </source>
</evidence>
<organism evidence="5 6">
    <name type="scientific">Cercospora zeae-maydis SCOH1-5</name>
    <dbReference type="NCBI Taxonomy" id="717836"/>
    <lineage>
        <taxon>Eukaryota</taxon>
        <taxon>Fungi</taxon>
        <taxon>Dikarya</taxon>
        <taxon>Ascomycota</taxon>
        <taxon>Pezizomycotina</taxon>
        <taxon>Dothideomycetes</taxon>
        <taxon>Dothideomycetidae</taxon>
        <taxon>Mycosphaerellales</taxon>
        <taxon>Mycosphaerellaceae</taxon>
        <taxon>Cercospora</taxon>
    </lineage>
</organism>
<comment type="similarity">
    <text evidence="1">Belongs to the NmrA-type oxidoreductase family.</text>
</comment>
<reference evidence="5" key="1">
    <citation type="journal article" date="2020" name="Stud. Mycol.">
        <title>101 Dothideomycetes genomes: a test case for predicting lifestyles and emergence of pathogens.</title>
        <authorList>
            <person name="Haridas S."/>
            <person name="Albert R."/>
            <person name="Binder M."/>
            <person name="Bloem J."/>
            <person name="Labutti K."/>
            <person name="Salamov A."/>
            <person name="Andreopoulos B."/>
            <person name="Baker S."/>
            <person name="Barry K."/>
            <person name="Bills G."/>
            <person name="Bluhm B."/>
            <person name="Cannon C."/>
            <person name="Castanera R."/>
            <person name="Culley D."/>
            <person name="Daum C."/>
            <person name="Ezra D."/>
            <person name="Gonzalez J."/>
            <person name="Henrissat B."/>
            <person name="Kuo A."/>
            <person name="Liang C."/>
            <person name="Lipzen A."/>
            <person name="Lutzoni F."/>
            <person name="Magnuson J."/>
            <person name="Mondo S."/>
            <person name="Nolan M."/>
            <person name="Ohm R."/>
            <person name="Pangilinan J."/>
            <person name="Park H.-J."/>
            <person name="Ramirez L."/>
            <person name="Alfaro M."/>
            <person name="Sun H."/>
            <person name="Tritt A."/>
            <person name="Yoshinaga Y."/>
            <person name="Zwiers L.-H."/>
            <person name="Turgeon B."/>
            <person name="Goodwin S."/>
            <person name="Spatafora J."/>
            <person name="Crous P."/>
            <person name="Grigoriev I."/>
        </authorList>
    </citation>
    <scope>NUCLEOTIDE SEQUENCE</scope>
    <source>
        <strain evidence="5">SCOH1-5</strain>
    </source>
</reference>
<proteinExistence type="inferred from homology"/>
<dbReference type="Proteomes" id="UP000799539">
    <property type="component" value="Unassembled WGS sequence"/>
</dbReference>
<accession>A0A6A6FJ34</accession>
<dbReference type="EMBL" id="ML992670">
    <property type="protein sequence ID" value="KAF2213445.1"/>
    <property type="molecule type" value="Genomic_DNA"/>
</dbReference>
<evidence type="ECO:0000313" key="5">
    <source>
        <dbReference type="EMBL" id="KAF2213445.1"/>
    </source>
</evidence>
<dbReference type="Pfam" id="PF05368">
    <property type="entry name" value="NmrA"/>
    <property type="match status" value="1"/>
</dbReference>
<evidence type="ECO:0000259" key="4">
    <source>
        <dbReference type="Pfam" id="PF05368"/>
    </source>
</evidence>
<dbReference type="GO" id="GO:0016491">
    <property type="term" value="F:oxidoreductase activity"/>
    <property type="evidence" value="ECO:0007669"/>
    <property type="project" value="UniProtKB-KW"/>
</dbReference>
<dbReference type="PANTHER" id="PTHR42748">
    <property type="entry name" value="NITROGEN METABOLITE REPRESSION PROTEIN NMRA FAMILY MEMBER"/>
    <property type="match status" value="1"/>
</dbReference>
<dbReference type="OrthoDB" id="300709at2759"/>
<gene>
    <name evidence="5" type="ORF">CERZMDRAFT_96285</name>
</gene>
<feature type="domain" description="NmrA-like" evidence="4">
    <location>
        <begin position="103"/>
        <end position="178"/>
    </location>
</feature>
<evidence type="ECO:0000313" key="6">
    <source>
        <dbReference type="Proteomes" id="UP000799539"/>
    </source>
</evidence>
<dbReference type="GO" id="GO:0005634">
    <property type="term" value="C:nucleus"/>
    <property type="evidence" value="ECO:0007669"/>
    <property type="project" value="TreeGrafter"/>
</dbReference>
<sequence length="347" mass="38204">MNLMPQDRVTCKSREVKCAGKDMGTDSSIEEDDVLKKMGIKLRVGRSHKWKAFDQEARKGGRVDGKKIHPKVKTLKPAMPTAGGTEAPLDIDFLKGKTISKKESSGNQGSSIISFVLNDPSLSKEYRIRALTRHVTSSKSQALPSSIEIIAADTSDPKSLTSALQNVHTVFLMSTPAFGSNGLDKKFQTIKANGRYRCCAGSGIHHLQHSSTSKAEEYIRTLSPKVSSAFYCPGSFMENFFAYCCSGDSQSCRKVMEERNGSWNGTSLARPVSHIAAVEDTGKFVGAIFADPGNFEGKDLEGDGEVVEEYRQVALKEKVEEMGFWEGLFVEYFGYLEEFGYLEKGLE</sequence>
<evidence type="ECO:0000256" key="3">
    <source>
        <dbReference type="ARBA" id="ARBA00023002"/>
    </source>
</evidence>
<keyword evidence="2" id="KW-0521">NADP</keyword>
<dbReference type="PANTHER" id="PTHR42748:SF30">
    <property type="entry name" value="NMRA-LIKE DOMAIN-CONTAINING PROTEIN"/>
    <property type="match status" value="1"/>
</dbReference>
<keyword evidence="6" id="KW-1185">Reference proteome</keyword>
<dbReference type="AlphaFoldDB" id="A0A6A6FJ34"/>
<name>A0A6A6FJ34_9PEZI</name>
<dbReference type="InterPro" id="IPR008030">
    <property type="entry name" value="NmrA-like"/>
</dbReference>
<dbReference type="InterPro" id="IPR036291">
    <property type="entry name" value="NAD(P)-bd_dom_sf"/>
</dbReference>
<dbReference type="Gene3D" id="3.40.50.720">
    <property type="entry name" value="NAD(P)-binding Rossmann-like Domain"/>
    <property type="match status" value="1"/>
</dbReference>